<dbReference type="CDD" id="cd12885">
    <property type="entry name" value="SPRY_RanBP_like"/>
    <property type="match status" value="1"/>
</dbReference>
<dbReference type="InterPro" id="IPR013320">
    <property type="entry name" value="ConA-like_dom_sf"/>
</dbReference>
<feature type="repeat" description="ANK" evidence="3">
    <location>
        <begin position="1637"/>
        <end position="1673"/>
    </location>
</feature>
<dbReference type="InterPro" id="IPR043136">
    <property type="entry name" value="B30.2/SPRY_sf"/>
</dbReference>
<evidence type="ECO:0000256" key="3">
    <source>
        <dbReference type="PROSITE-ProRule" id="PRU00023"/>
    </source>
</evidence>
<dbReference type="Pfam" id="PF00023">
    <property type="entry name" value="Ank"/>
    <property type="match status" value="3"/>
</dbReference>
<dbReference type="EMBL" id="CVMT01000001">
    <property type="protein sequence ID" value="CRG83432.1"/>
    <property type="molecule type" value="Genomic_DNA"/>
</dbReference>
<feature type="repeat" description="ANK" evidence="3">
    <location>
        <begin position="1194"/>
        <end position="1229"/>
    </location>
</feature>
<dbReference type="PRINTS" id="PR01415">
    <property type="entry name" value="ANKYRIN"/>
</dbReference>
<feature type="repeat" description="ANK" evidence="3">
    <location>
        <begin position="1090"/>
        <end position="1122"/>
    </location>
</feature>
<name>A0A0U1LKY0_TALIS</name>
<dbReference type="OrthoDB" id="4772757at2759"/>
<protein>
    <submittedName>
        <fullName evidence="5">Ankyrin-1</fullName>
    </submittedName>
</protein>
<dbReference type="PANTHER" id="PTHR24198">
    <property type="entry name" value="ANKYRIN REPEAT AND PROTEIN KINASE DOMAIN-CONTAINING PROTEIN"/>
    <property type="match status" value="1"/>
</dbReference>
<reference evidence="5 6" key="1">
    <citation type="submission" date="2015-04" db="EMBL/GenBank/DDBJ databases">
        <authorList>
            <person name="Syromyatnikov M.Y."/>
            <person name="Popov V.N."/>
        </authorList>
    </citation>
    <scope>NUCLEOTIDE SEQUENCE [LARGE SCALE GENOMIC DNA]</scope>
    <source>
        <strain evidence="5">WF-38-12</strain>
    </source>
</reference>
<dbReference type="Proteomes" id="UP000054383">
    <property type="component" value="Unassembled WGS sequence"/>
</dbReference>
<dbReference type="InterPro" id="IPR044736">
    <property type="entry name" value="Gid1/RanBPM/SPLA_SPRY"/>
</dbReference>
<keyword evidence="1" id="KW-0677">Repeat</keyword>
<feature type="repeat" description="ANK" evidence="3">
    <location>
        <begin position="911"/>
        <end position="933"/>
    </location>
</feature>
<dbReference type="Pfam" id="PF00622">
    <property type="entry name" value="SPRY"/>
    <property type="match status" value="1"/>
</dbReference>
<evidence type="ECO:0000256" key="1">
    <source>
        <dbReference type="ARBA" id="ARBA00022737"/>
    </source>
</evidence>
<sequence>MFVGHDFGGLIIKQALYLALTTHQYRHIAAMTSLLVFFATPHRVQSSKSIASWMLFVAGQDRAYKVSWFSETAHMVETVNAAFSRFQLIYKIISIYGILREALEGGLRKRQGLSESSATMGIPTERKIYRDEVHDRIAVFNSGEDPIFQAICQELNRSKNPGFPYVDCLDYLTGFLRAEEIETRRPGVFGDSCAHRHELYQLKQHTAYQDWVAAQSGSLFVQGNIGIDNVIELMEGEYYTIGGNLKISSHTMFDSAQLPAFLCHQLLCLEPGLFRHVQRLTEHLYAEPAAWPDKIWILLRSLLSCPSHPARVCCIKESVGGTASNAHSALRRLFRLGEDPALPFKLLTITPSAQQTMTQLDASARWLVELGPRLENFQPTLRYALDTLTNVRPEHAKLRGHIEFALNARYDEISQTLKGQWEAPILDVVHSWTAIIASESSPATRRSVRLSASELEGNLHDLYMRVLEMSEARRDGPMVLRTLFWCTRAFRPLHVQELRVAAALDLGSMVIADLIDQIPLNFSWDVNASFCPLAYIADDQVMVLQDSFASFLVEPHYGPCKKGCLFCENTHATMALKCLHYIGLVDDAQYFQSQLQLDDDETDKPWCLLEYAVTYWPEHYKLAKKTAAGDRNDVEILPGFDKYFNDKLLIRKWAHLYCAIPHPLKAAVWVDPMLVTVETGCLDLVKTMLKSPDATKPEVLTTAIEIAISNGNVELIQLFAESGASSVNALHLAALSGRLTMRPLLLQAWDACGQGEEDLNSLHFACKSGHVEMVSELLQHGVDINAKTRETGSTPLHVACQYGHCQTILHLLERGADINATDKNGRTPLHVATLWQQSLAVCALLEHSLTEGIAIDLVAVDIHKATALHLAASEGRLDILEHIIKHLEDKDKDTDSDEITVQGLLSIKDSHGATPLHHAAAQGHANIVHMLISLESRYSCSHILALDGYRDYPIHPAVRSGHLEVVELLLGEEGFAGDQLKHGGKDGACAIHLAILHGHIDLVQRLCEIHKDVNVSFSLFYGAGSQSPLHLAVENCQVDMVEHLLNAEATPNIMDATEATPLHYASRKGFLPIVDLLLKHKARVDIPDQQGVSPLLAAAESDHEKVAKRLIDSYADVDAMDKDRNTALMAACKCNNPQVTRWLLEAGAKVGAVDRQGRCALHRAAEYASADALQILLKHDPPIDPNCKDGDQNNGNTPLLLAVQAESMDPIPAIRILLENRAKPDLDNSEGITPFDLAKTAEVVMMLADAVDFTQSDSSRALQQRLLWLSAEKGYLDVIKHQHSQFSADLSVKNVQDQSLYHLSAQNGHLDVVEYLIAKLVAGYDQEDIRKRTPAWYAAKYGHLAILTALANAAPGSLNQADEEWTTPLSNAVEEQHFDIVKYLLKNKEKFSIHWEQDHGEKKANCTLYHLATNQPDGSVDMIELLLDHNVPGLEWKDDHERVPVIYAAIHGSLETVEVLRRAAFGSFNQVDEDGKTPLYYAVERRHKEVIKYFVNENVDLDVTELQSGWTALHLAVFSDQDDVVNILVSKGAACDVQDNRKRTPLFLAAYHGRETMVTLLLSKKPNVHVVDEKGWTPLIAAYDHDGILEQLIAAGASIHAKANDGLTALLGAASYHTDSVELLLSHGANVLDVDDEGWTPLHFATNSTEPDHINLLLEEIMKRGHSPDTANNKGHTPLMTAVYQGHPTVAQTLLKSGQFDINHVDLDGQSLAMLAMKRDPEFVELLLDHGGSDLSLQQLEQVLAWVTEKNYRHLQIKCIDLALGRPRPLHVSSADKLFQIAVGVDDRALVRFLCRCELIPEQRDQHNWTLRQIDASFRLPESQPALDETQLRPSTWDSEYMARGLVLSEDQLTLYRDHPSEEEMTAVRANNPVRMGEKFYFEVEIVTCVTNCVGVGFCRKNCNLYRMPGWESDTWGVHADDGGLFHGSGWPKIRGEYWAYTSGDVIGCCIDFARRKAAFTKNGSVVSGACFAAITGRVFPMVTLGVGDRVVANFGDAKGMPFRYPSGRDWAYTDEVEI</sequence>
<proteinExistence type="predicted"/>
<dbReference type="PROSITE" id="PS50188">
    <property type="entry name" value="B302_SPRY"/>
    <property type="match status" value="1"/>
</dbReference>
<dbReference type="InterPro" id="IPR002110">
    <property type="entry name" value="Ankyrin_rpt"/>
</dbReference>
<gene>
    <name evidence="5" type="primary">ANK2</name>
    <name evidence="5" type="ORF">PISL3812_00783</name>
</gene>
<feature type="repeat" description="ANK" evidence="3">
    <location>
        <begin position="791"/>
        <end position="823"/>
    </location>
</feature>
<dbReference type="InterPro" id="IPR001870">
    <property type="entry name" value="B30.2/SPRY"/>
</dbReference>
<dbReference type="OMA" id="LIRKWAH"/>
<keyword evidence="6" id="KW-1185">Reference proteome</keyword>
<feature type="repeat" description="ANK" evidence="3">
    <location>
        <begin position="1024"/>
        <end position="1056"/>
    </location>
</feature>
<feature type="repeat" description="ANK" evidence="3">
    <location>
        <begin position="1674"/>
        <end position="1698"/>
    </location>
</feature>
<feature type="repeat" description="ANK" evidence="3">
    <location>
        <begin position="1508"/>
        <end position="1540"/>
    </location>
</feature>
<accession>A0A0U1LKY0</accession>
<dbReference type="PROSITE" id="PS50088">
    <property type="entry name" value="ANK_REPEAT"/>
    <property type="match status" value="15"/>
</dbReference>
<evidence type="ECO:0000256" key="2">
    <source>
        <dbReference type="ARBA" id="ARBA00023043"/>
    </source>
</evidence>
<evidence type="ECO:0000259" key="4">
    <source>
        <dbReference type="PROSITE" id="PS50188"/>
    </source>
</evidence>
<dbReference type="SUPFAM" id="SSF49899">
    <property type="entry name" value="Concanavalin A-like lectins/glucanases"/>
    <property type="match status" value="1"/>
</dbReference>
<keyword evidence="2 3" id="KW-0040">ANK repeat</keyword>
<feature type="repeat" description="ANK" evidence="3">
    <location>
        <begin position="1123"/>
        <end position="1155"/>
    </location>
</feature>
<dbReference type="STRING" id="28573.A0A0U1LKY0"/>
<feature type="repeat" description="ANK" evidence="3">
    <location>
        <begin position="1057"/>
        <end position="1089"/>
    </location>
</feature>
<dbReference type="Gene3D" id="2.60.120.920">
    <property type="match status" value="1"/>
</dbReference>
<feature type="repeat" description="ANK" evidence="3">
    <location>
        <begin position="757"/>
        <end position="789"/>
    </location>
</feature>
<dbReference type="Pfam" id="PF12796">
    <property type="entry name" value="Ank_2"/>
    <property type="match status" value="6"/>
</dbReference>
<feature type="repeat" description="ANK" evidence="3">
    <location>
        <begin position="986"/>
        <end position="1018"/>
    </location>
</feature>
<dbReference type="InterPro" id="IPR036770">
    <property type="entry name" value="Ankyrin_rpt-contain_sf"/>
</dbReference>
<feature type="domain" description="B30.2/SPRY" evidence="4">
    <location>
        <begin position="1815"/>
        <end position="2000"/>
    </location>
</feature>
<evidence type="ECO:0000313" key="6">
    <source>
        <dbReference type="Proteomes" id="UP000054383"/>
    </source>
</evidence>
<dbReference type="SMART" id="SM00449">
    <property type="entry name" value="SPRY"/>
    <property type="match status" value="1"/>
</dbReference>
<dbReference type="PANTHER" id="PTHR24198:SF165">
    <property type="entry name" value="ANKYRIN REPEAT-CONTAINING PROTEIN-RELATED"/>
    <property type="match status" value="1"/>
</dbReference>
<dbReference type="InterPro" id="IPR003877">
    <property type="entry name" value="SPRY_dom"/>
</dbReference>
<evidence type="ECO:0000313" key="5">
    <source>
        <dbReference type="EMBL" id="CRG83432.1"/>
    </source>
</evidence>
<dbReference type="SUPFAM" id="SSF48403">
    <property type="entry name" value="Ankyrin repeat"/>
    <property type="match status" value="4"/>
</dbReference>
<feature type="repeat" description="ANK" evidence="3">
    <location>
        <begin position="1474"/>
        <end position="1506"/>
    </location>
</feature>
<feature type="repeat" description="ANK" evidence="3">
    <location>
        <begin position="863"/>
        <end position="895"/>
    </location>
</feature>
<dbReference type="PROSITE" id="PS50297">
    <property type="entry name" value="ANK_REP_REGION"/>
    <property type="match status" value="11"/>
</dbReference>
<dbReference type="Gene3D" id="1.25.40.20">
    <property type="entry name" value="Ankyrin repeat-containing domain"/>
    <property type="match status" value="8"/>
</dbReference>
<feature type="repeat" description="ANK" evidence="3">
    <location>
        <begin position="1541"/>
        <end position="1573"/>
    </location>
</feature>
<organism evidence="5 6">
    <name type="scientific">Talaromyces islandicus</name>
    <name type="common">Penicillium islandicum</name>
    <dbReference type="NCBI Taxonomy" id="28573"/>
    <lineage>
        <taxon>Eukaryota</taxon>
        <taxon>Fungi</taxon>
        <taxon>Dikarya</taxon>
        <taxon>Ascomycota</taxon>
        <taxon>Pezizomycotina</taxon>
        <taxon>Eurotiomycetes</taxon>
        <taxon>Eurotiomycetidae</taxon>
        <taxon>Eurotiales</taxon>
        <taxon>Trichocomaceae</taxon>
        <taxon>Talaromyces</taxon>
        <taxon>Talaromyces sect. Islandici</taxon>
    </lineage>
</organism>
<dbReference type="SMART" id="SM00248">
    <property type="entry name" value="ANK"/>
    <property type="match status" value="27"/>
</dbReference>